<name>A0A1L8SZM2_9ENTE</name>
<organism evidence="1 2">
    <name type="scientific">Enterococcus devriesei</name>
    <dbReference type="NCBI Taxonomy" id="319970"/>
    <lineage>
        <taxon>Bacteria</taxon>
        <taxon>Bacillati</taxon>
        <taxon>Bacillota</taxon>
        <taxon>Bacilli</taxon>
        <taxon>Lactobacillales</taxon>
        <taxon>Enterococcaceae</taxon>
        <taxon>Enterococcus</taxon>
    </lineage>
</organism>
<protein>
    <submittedName>
        <fullName evidence="1">Uncharacterized protein</fullName>
    </submittedName>
</protein>
<evidence type="ECO:0000313" key="2">
    <source>
        <dbReference type="Proteomes" id="UP000183700"/>
    </source>
</evidence>
<dbReference type="EMBL" id="JXKM01000001">
    <property type="protein sequence ID" value="OJG37324.1"/>
    <property type="molecule type" value="Genomic_DNA"/>
</dbReference>
<reference evidence="1 2" key="1">
    <citation type="submission" date="2014-12" db="EMBL/GenBank/DDBJ databases">
        <title>Draft genome sequences of 29 type strains of Enterococci.</title>
        <authorList>
            <person name="Zhong Z."/>
            <person name="Sun Z."/>
            <person name="Liu W."/>
            <person name="Zhang W."/>
            <person name="Zhang H."/>
        </authorList>
    </citation>
    <scope>NUCLEOTIDE SEQUENCE [LARGE SCALE GENOMIC DNA]</scope>
    <source>
        <strain evidence="1 2">DSM 22802</strain>
    </source>
</reference>
<accession>A0A1L8SZM2</accession>
<proteinExistence type="predicted"/>
<dbReference type="STRING" id="319970.RV00_GL000281"/>
<comment type="caution">
    <text evidence="1">The sequence shown here is derived from an EMBL/GenBank/DDBJ whole genome shotgun (WGS) entry which is preliminary data.</text>
</comment>
<dbReference type="Proteomes" id="UP000183700">
    <property type="component" value="Unassembled WGS sequence"/>
</dbReference>
<evidence type="ECO:0000313" key="1">
    <source>
        <dbReference type="EMBL" id="OJG37324.1"/>
    </source>
</evidence>
<gene>
    <name evidence="1" type="ORF">RV00_GL000281</name>
</gene>
<dbReference type="AlphaFoldDB" id="A0A1L8SZM2"/>
<keyword evidence="2" id="KW-1185">Reference proteome</keyword>
<sequence length="56" mass="6673">MNASQIYSVVTKNLHFNLGYKNLVSNILPKMVDDNNLPVEKVYRDFWQYRHTEKVT</sequence>